<dbReference type="PRINTS" id="PR00261">
    <property type="entry name" value="LDLRECEPTOR"/>
</dbReference>
<feature type="disulfide bond" evidence="18">
    <location>
        <begin position="1142"/>
        <end position="1154"/>
    </location>
</feature>
<dbReference type="PROSITE" id="PS51120">
    <property type="entry name" value="LDLRB"/>
    <property type="match status" value="8"/>
</dbReference>
<evidence type="ECO:0000256" key="15">
    <source>
        <dbReference type="ARBA" id="ARBA00023180"/>
    </source>
</evidence>
<dbReference type="EMBL" id="NCKV01002388">
    <property type="protein sequence ID" value="RWS26912.1"/>
    <property type="molecule type" value="Genomic_DNA"/>
</dbReference>
<feature type="domain" description="EGF-like" evidence="21">
    <location>
        <begin position="1820"/>
        <end position="1858"/>
    </location>
</feature>
<feature type="disulfide bond" evidence="18">
    <location>
        <begin position="1236"/>
        <end position="1254"/>
    </location>
</feature>
<keyword evidence="23" id="KW-1185">Reference proteome</keyword>
<feature type="disulfide bond" evidence="17">
    <location>
        <begin position="1766"/>
        <end position="1775"/>
    </location>
</feature>
<dbReference type="Pfam" id="PF24468">
    <property type="entry name" value="EGF_LRP2"/>
    <property type="match status" value="1"/>
</dbReference>
<dbReference type="PROSITE" id="PS01209">
    <property type="entry name" value="LDLRA_1"/>
    <property type="match status" value="4"/>
</dbReference>
<evidence type="ECO:0000256" key="18">
    <source>
        <dbReference type="PROSITE-ProRule" id="PRU00124"/>
    </source>
</evidence>
<dbReference type="GO" id="GO:0005509">
    <property type="term" value="F:calcium ion binding"/>
    <property type="evidence" value="ECO:0007669"/>
    <property type="project" value="InterPro"/>
</dbReference>
<keyword evidence="15" id="KW-0325">Glycoprotein</keyword>
<keyword evidence="12 17" id="KW-1015">Disulfide bond</keyword>
<feature type="repeat" description="LDL-receptor class B" evidence="19">
    <location>
        <begin position="1440"/>
        <end position="1482"/>
    </location>
</feature>
<feature type="repeat" description="LDL-receptor class B" evidence="19">
    <location>
        <begin position="299"/>
        <end position="341"/>
    </location>
</feature>
<dbReference type="FunFam" id="2.120.10.30:FF:000035">
    <property type="entry name" value="Low-density lipoprotein receptor-related protein 2"/>
    <property type="match status" value="1"/>
</dbReference>
<feature type="disulfide bond" evidence="18">
    <location>
        <begin position="1020"/>
        <end position="1038"/>
    </location>
</feature>
<keyword evidence="14" id="KW-0168">Coated pit</keyword>
<feature type="disulfide bond" evidence="18">
    <location>
        <begin position="1149"/>
        <end position="1167"/>
    </location>
</feature>
<accession>A0A443SHF0</accession>
<feature type="transmembrane region" description="Helical" evidence="20">
    <location>
        <begin position="1878"/>
        <end position="1903"/>
    </location>
</feature>
<feature type="disulfide bond" evidence="18">
    <location>
        <begin position="885"/>
        <end position="897"/>
    </location>
</feature>
<feature type="repeat" description="LDL-receptor class B" evidence="19">
    <location>
        <begin position="257"/>
        <end position="298"/>
    </location>
</feature>
<evidence type="ECO:0000256" key="17">
    <source>
        <dbReference type="PROSITE-ProRule" id="PRU00076"/>
    </source>
</evidence>
<dbReference type="InterPro" id="IPR023415">
    <property type="entry name" value="LDLR_class-A_CS"/>
</dbReference>
<keyword evidence="6 20" id="KW-0812">Transmembrane</keyword>
<dbReference type="Gene3D" id="2.10.25.10">
    <property type="entry name" value="Laminin"/>
    <property type="match status" value="7"/>
</dbReference>
<feature type="disulfide bond" evidence="17">
    <location>
        <begin position="1824"/>
        <end position="1834"/>
    </location>
</feature>
<evidence type="ECO:0000256" key="9">
    <source>
        <dbReference type="ARBA" id="ARBA00022837"/>
    </source>
</evidence>
<keyword evidence="4 17" id="KW-0245">EGF-like domain</keyword>
<feature type="disulfide bond" evidence="18">
    <location>
        <begin position="940"/>
        <end position="955"/>
    </location>
</feature>
<keyword evidence="8" id="KW-0677">Repeat</keyword>
<dbReference type="InterPro" id="IPR000742">
    <property type="entry name" value="EGF"/>
</dbReference>
<dbReference type="Proteomes" id="UP000288716">
    <property type="component" value="Unassembled WGS sequence"/>
</dbReference>
<dbReference type="SUPFAM" id="SSF57196">
    <property type="entry name" value="EGF/Laminin"/>
    <property type="match status" value="8"/>
</dbReference>
<feature type="disulfide bond" evidence="17">
    <location>
        <begin position="1809"/>
        <end position="1818"/>
    </location>
</feature>
<evidence type="ECO:0000256" key="6">
    <source>
        <dbReference type="ARBA" id="ARBA00022692"/>
    </source>
</evidence>
<comment type="subcellular location">
    <subcellularLocation>
        <location evidence="1">Cell membrane</location>
        <topology evidence="1">Single-pass type I membrane protein</topology>
    </subcellularLocation>
    <subcellularLocation>
        <location evidence="16">Membrane</location>
        <location evidence="16">Coated pit</location>
    </subcellularLocation>
</comment>
<dbReference type="SMART" id="SM00192">
    <property type="entry name" value="LDLa"/>
    <property type="match status" value="10"/>
</dbReference>
<dbReference type="InterPro" id="IPR018097">
    <property type="entry name" value="EGF_Ca-bd_CS"/>
</dbReference>
<gene>
    <name evidence="22" type="ORF">B4U80_05440</name>
</gene>
<feature type="disulfide bond" evidence="18">
    <location>
        <begin position="904"/>
        <end position="919"/>
    </location>
</feature>
<dbReference type="SUPFAM" id="SSF63825">
    <property type="entry name" value="YWTD domain"/>
    <property type="match status" value="4"/>
</dbReference>
<feature type="repeat" description="LDL-receptor class B" evidence="19">
    <location>
        <begin position="342"/>
        <end position="387"/>
    </location>
</feature>
<dbReference type="PROSITE" id="PS00022">
    <property type="entry name" value="EGF_1"/>
    <property type="match status" value="4"/>
</dbReference>
<evidence type="ECO:0000256" key="7">
    <source>
        <dbReference type="ARBA" id="ARBA00022729"/>
    </source>
</evidence>
<keyword evidence="13 22" id="KW-0675">Receptor</keyword>
<evidence type="ECO:0000256" key="20">
    <source>
        <dbReference type="SAM" id="Phobius"/>
    </source>
</evidence>
<feature type="repeat" description="LDL-receptor class B" evidence="19">
    <location>
        <begin position="708"/>
        <end position="750"/>
    </location>
</feature>
<dbReference type="InterPro" id="IPR001881">
    <property type="entry name" value="EGF-like_Ca-bd_dom"/>
</dbReference>
<keyword evidence="11 20" id="KW-0472">Membrane</keyword>
<dbReference type="SMART" id="SM00181">
    <property type="entry name" value="EGF"/>
    <property type="match status" value="10"/>
</dbReference>
<evidence type="ECO:0000259" key="21">
    <source>
        <dbReference type="PROSITE" id="PS50026"/>
    </source>
</evidence>
<dbReference type="VEuPathDB" id="VectorBase:LDEU005128"/>
<keyword evidence="22" id="KW-0449">Lipoprotein</keyword>
<feature type="disulfide bond" evidence="17">
    <location>
        <begin position="1848"/>
        <end position="1857"/>
    </location>
</feature>
<dbReference type="PROSITE" id="PS01187">
    <property type="entry name" value="EGF_CA"/>
    <property type="match status" value="1"/>
</dbReference>
<evidence type="ECO:0000256" key="3">
    <source>
        <dbReference type="ARBA" id="ARBA00022475"/>
    </source>
</evidence>
<dbReference type="GO" id="GO:0005886">
    <property type="term" value="C:plasma membrane"/>
    <property type="evidence" value="ECO:0007669"/>
    <property type="project" value="UniProtKB-SubCell"/>
</dbReference>
<dbReference type="STRING" id="299467.A0A443SHF0"/>
<feature type="disulfide bond" evidence="18">
    <location>
        <begin position="921"/>
        <end position="933"/>
    </location>
</feature>
<keyword evidence="5" id="KW-0254">Endocytosis</keyword>
<evidence type="ECO:0000256" key="19">
    <source>
        <dbReference type="PROSITE-ProRule" id="PRU00461"/>
    </source>
</evidence>
<dbReference type="SMART" id="SM00179">
    <property type="entry name" value="EGF_CA"/>
    <property type="match status" value="4"/>
</dbReference>
<dbReference type="FunFam" id="2.120.10.30:FF:000241">
    <property type="entry name" value="Low-density lipoprotein receptor-related protein 6"/>
    <property type="match status" value="1"/>
</dbReference>
<dbReference type="InterPro" id="IPR056588">
    <property type="entry name" value="EGF_LRP2"/>
</dbReference>
<keyword evidence="3" id="KW-1003">Cell membrane</keyword>
<evidence type="ECO:0000256" key="5">
    <source>
        <dbReference type="ARBA" id="ARBA00022583"/>
    </source>
</evidence>
<dbReference type="SUPFAM" id="SSF57424">
    <property type="entry name" value="LDL receptor-like module"/>
    <property type="match status" value="10"/>
</dbReference>
<feature type="disulfide bond" evidence="18">
    <location>
        <begin position="1057"/>
        <end position="1069"/>
    </location>
</feature>
<dbReference type="GO" id="GO:0005905">
    <property type="term" value="C:clathrin-coated pit"/>
    <property type="evidence" value="ECO:0007669"/>
    <property type="project" value="UniProtKB-KW"/>
</dbReference>
<feature type="disulfide bond" evidence="18">
    <location>
        <begin position="928"/>
        <end position="946"/>
    </location>
</feature>
<comment type="caution">
    <text evidence="22">The sequence shown here is derived from an EMBL/GenBank/DDBJ whole genome shotgun (WGS) entry which is preliminary data.</text>
</comment>
<evidence type="ECO:0000256" key="13">
    <source>
        <dbReference type="ARBA" id="ARBA00023170"/>
    </source>
</evidence>
<comment type="caution">
    <text evidence="17">Lacks conserved residue(s) required for the propagation of feature annotation.</text>
</comment>
<evidence type="ECO:0000256" key="10">
    <source>
        <dbReference type="ARBA" id="ARBA00022989"/>
    </source>
</evidence>
<dbReference type="FunFam" id="4.10.400.10:FF:000002">
    <property type="entry name" value="Low-density lipoprotein receptor-related protein 1"/>
    <property type="match status" value="1"/>
</dbReference>
<feature type="repeat" description="LDL-receptor class B" evidence="19">
    <location>
        <begin position="388"/>
        <end position="432"/>
    </location>
</feature>
<dbReference type="Pfam" id="PF00058">
    <property type="entry name" value="Ldl_recept_b"/>
    <property type="match status" value="7"/>
</dbReference>
<feature type="repeat" description="LDL-receptor class B" evidence="19">
    <location>
        <begin position="663"/>
        <end position="707"/>
    </location>
</feature>
<dbReference type="OrthoDB" id="21182at2759"/>
<dbReference type="PANTHER" id="PTHR22722">
    <property type="entry name" value="LOW-DENSITY LIPOPROTEIN RECEPTOR-RELATED PROTEIN 2-RELATED"/>
    <property type="match status" value="1"/>
</dbReference>
<dbReference type="PROSITE" id="PS00010">
    <property type="entry name" value="ASX_HYDROXYL"/>
    <property type="match status" value="1"/>
</dbReference>
<evidence type="ECO:0000256" key="2">
    <source>
        <dbReference type="ARBA" id="ARBA00009939"/>
    </source>
</evidence>
<dbReference type="InterPro" id="IPR000033">
    <property type="entry name" value="LDLR_classB_rpt"/>
</dbReference>
<feature type="domain" description="EGF-like" evidence="21">
    <location>
        <begin position="1740"/>
        <end position="1776"/>
    </location>
</feature>
<feature type="domain" description="EGF-like" evidence="21">
    <location>
        <begin position="1781"/>
        <end position="1819"/>
    </location>
</feature>
<dbReference type="PROSITE" id="PS50068">
    <property type="entry name" value="LDLRA_2"/>
    <property type="match status" value="10"/>
</dbReference>
<feature type="disulfide bond" evidence="18">
    <location>
        <begin position="844"/>
        <end position="856"/>
    </location>
</feature>
<dbReference type="PANTHER" id="PTHR22722:SF14">
    <property type="entry name" value="MEGALIN, ISOFORM A"/>
    <property type="match status" value="1"/>
</dbReference>
<dbReference type="GO" id="GO:0006897">
    <property type="term" value="P:endocytosis"/>
    <property type="evidence" value="ECO:0007669"/>
    <property type="project" value="UniProtKB-KW"/>
</dbReference>
<proteinExistence type="inferred from homology"/>
<protein>
    <submittedName>
        <fullName evidence="22">Prolow-density lipoprotein receptor-related protein 1-like protein</fullName>
    </submittedName>
</protein>
<evidence type="ECO:0000256" key="4">
    <source>
        <dbReference type="ARBA" id="ARBA00022536"/>
    </source>
</evidence>
<feature type="disulfide bond" evidence="17">
    <location>
        <begin position="1785"/>
        <end position="1795"/>
    </location>
</feature>
<evidence type="ECO:0000256" key="12">
    <source>
        <dbReference type="ARBA" id="ARBA00023157"/>
    </source>
</evidence>
<keyword evidence="7" id="KW-0732">Signal</keyword>
<feature type="domain" description="EGF-like" evidence="21">
    <location>
        <begin position="1304"/>
        <end position="1339"/>
    </location>
</feature>
<feature type="disulfide bond" evidence="17">
    <location>
        <begin position="1727"/>
        <end position="1736"/>
    </location>
</feature>
<feature type="domain" description="EGF-like" evidence="21">
    <location>
        <begin position="1701"/>
        <end position="1737"/>
    </location>
</feature>
<evidence type="ECO:0000313" key="23">
    <source>
        <dbReference type="Proteomes" id="UP000288716"/>
    </source>
</evidence>
<reference evidence="22 23" key="1">
    <citation type="journal article" date="2018" name="Gigascience">
        <title>Genomes of trombidid mites reveal novel predicted allergens and laterally-transferred genes associated with secondary metabolism.</title>
        <authorList>
            <person name="Dong X."/>
            <person name="Chaisiri K."/>
            <person name="Xia D."/>
            <person name="Armstrong S.D."/>
            <person name="Fang Y."/>
            <person name="Donnelly M.J."/>
            <person name="Kadowaki T."/>
            <person name="McGarry J.W."/>
            <person name="Darby A.C."/>
            <person name="Makepeace B.L."/>
        </authorList>
    </citation>
    <scope>NUCLEOTIDE SEQUENCE [LARGE SCALE GENOMIC DNA]</scope>
    <source>
        <strain evidence="22">UoL-UT</strain>
    </source>
</reference>
<dbReference type="Gene3D" id="4.10.400.10">
    <property type="entry name" value="Low-density Lipoprotein Receptor"/>
    <property type="match status" value="10"/>
</dbReference>
<dbReference type="Gene3D" id="2.120.10.30">
    <property type="entry name" value="TolB, C-terminal domain"/>
    <property type="match status" value="4"/>
</dbReference>
<evidence type="ECO:0000313" key="22">
    <source>
        <dbReference type="EMBL" id="RWS26912.1"/>
    </source>
</evidence>
<feature type="non-terminal residue" evidence="22">
    <location>
        <position position="1"/>
    </location>
</feature>
<evidence type="ECO:0000256" key="16">
    <source>
        <dbReference type="ARBA" id="ARBA00037878"/>
    </source>
</evidence>
<feature type="disulfide bond" evidence="17">
    <location>
        <begin position="1308"/>
        <end position="1318"/>
    </location>
</feature>
<dbReference type="InterPro" id="IPR002172">
    <property type="entry name" value="LDrepeatLR_classA_rpt"/>
</dbReference>
<keyword evidence="10 20" id="KW-1133">Transmembrane helix</keyword>
<feature type="disulfide bond" evidence="18">
    <location>
        <begin position="892"/>
        <end position="910"/>
    </location>
</feature>
<evidence type="ECO:0000256" key="1">
    <source>
        <dbReference type="ARBA" id="ARBA00004251"/>
    </source>
</evidence>
<dbReference type="Pfam" id="PF00057">
    <property type="entry name" value="Ldl_recept_a"/>
    <property type="match status" value="10"/>
</dbReference>
<dbReference type="PROSITE" id="PS50026">
    <property type="entry name" value="EGF_3"/>
    <property type="match status" value="5"/>
</dbReference>
<dbReference type="PROSITE" id="PS01186">
    <property type="entry name" value="EGF_2"/>
    <property type="match status" value="3"/>
</dbReference>
<feature type="disulfide bond" evidence="18">
    <location>
        <begin position="989"/>
        <end position="1004"/>
    </location>
</feature>
<dbReference type="CDD" id="cd00054">
    <property type="entry name" value="EGF_CA"/>
    <property type="match status" value="3"/>
</dbReference>
<feature type="disulfide bond" evidence="18">
    <location>
        <begin position="1248"/>
        <end position="1263"/>
    </location>
</feature>
<comment type="similarity">
    <text evidence="2">Belongs to the LDLR family.</text>
</comment>
<sequence length="1982" mass="221703">QSLAVDPFNGRLFWADHGMGNTDSSDAAEKAAEDESYIAMSSMDGSNKQILTNSSTNSLLRSPSSLVFDSYSTPYRLYWVKIESNSIQCINLETMELTAIYEDGENISSQFRPYAIAVYLDQILLSSQSRNSIEVINKTNGEHNETFRNQTEGVLSLKVYDKQSQNGSNPCSQNNGNCSHLCLPTSNSTQVCRCAIGFEIDPKNESHCIGADVFLMYACNWGIKGVSHEPNETEDVKLPPLSKVLMATKIDFSFDHDYIFWVDSDDRSINRIRRDTTHHSVIAHSVESLEGIAVDWIADNIYWIDSSYDVIEVSRLNGSNRYVVVSGEMDKPEYIVVDPLKGYMFWSDSGGSMTKIERASLDGSNRQLLINDSNGMSISSMAIDLAEDKLYWSDSRAVTIERINFDGTNREIVIKNNSFLRNPMSLSIHSNHIYWSDMHYEGGSILRTDKNLILSNFSAVEVIRSNLGDHVKDIQIFYRRPRSEDNPCSRNNGGCQELCLFREEKSYRCACAHGKLAADNKSCEPYEAFIMYSKVLEIDSIHLTEIQNLNSPFAVIANKEHMRNVIGLTFDYRSQRIIYSDIQKGSINSVFFNGTNHTVIIEKQGSVEGVAFDNLYSELYWTSNSDASITRLAIYSPQEKPQKIIKLLPDDKPRGIAVDSCASRVYWTNWNVARPSIQRAFLSGYDVHSIITTDIKMPNAVTLDHKLQKLFWSDARLDKIERCNLDGSERVVILSETPQHPFDVAIYGDNIYWTDWVAHAVYRANKYTGADVTILRRNVARPMGIIAVANDSEDCTLNPCLVLNGGCSDICTVNDSGIAVCQCNPNRILLADGERCVNKKVSNCSETEFECGNGDCVPYELTCDDVPACDDRTDEDEIFCATRRCPDKFFSCTNNRCIPQNKVCDGQNNCADSSDEANCTCGADMFKCNVGPCIATHFRCDHDPDCPDASDEIGCKTPDCSHHPLFWDPEQKFINCAHTTACIHPDWVCDGQNDCWDWSDERDCKSKTKDVSCPPNSFQCKSGPCIPQIWVCDRDNDCEDGKNGTVSSDEAGCSYGCQADQFQCNNSDCIPSIWRCDGHRDCIDGSDEGDECHSRKCHEGWFRCNSTGQCIPQVWVCDGENDCEDSMASDEHPSQGCSTNTCKPTEFACNNFQCILQSYYCDGDDDCGDESDEPPDCVQHKCHENQFECKNKKCIAKTWICNGIDDCLDYSDENETLCANQTTNSSSICGEGQFECENLKCIEAGKLCDGMNDCGDYSDESRCNVNECETNFACAQKCEDMPIGYKCSCFDGFESSDGGRLCRDIDECKVQRPCSQQCRNTYGSYVCHCAKGYYSKDGGSSCLVSSDVKPFLLFSNRYFIRQMDVKGHDSHLKVSNLTNAVALDYDWEEKCVYWSDITSSGSAIKRLCDKSATGGKTVEEVIHSTTVKSPDGLAVDWVARNLYWVDKLKDTIEVSKLDGRFRKVLICDGLREPRAIILDPFEGYMYWTDWGENPYIGKAGMDGSNFTVLISESLGWPNALTIDYVTRELYWADAREDYIAVSDLNGHNRWIVASRKTSSVVNHIFAMTVFEDYIYWSDWETASIEKCHKYHCHNATKLSNVSHRPMDIKIYHPARQLSLNLMNPCKEGICSALCLLKPGTKKVESVCTCGETNSTSQRKDGLSCANNCNCDTYCLNGGTCNRTGDRKVCYCPDGFTGKRCESDVCGCLNGGKCVVRKREEGHYSCLCPDDFMGAHCERFVRTSCNETKCRNGGKCYMLNGQPHCNCSSAFTGYLCENKVNTKNICTDYCFNGGNCTLPVTDGLLPTCTCAKGWTGSKCQTRNTCKGFCLNSGVCLPPTLNATSPTCMCVPGFSGLRCQTKVIDRRFNSPIVENPNSTWIVVALIPIIVVLILSVGIFISVFVFRFRQRMEDTRTNVEIGNPVFVGNDAEEDSNPSEALSGTFSIEVDEKSTNFTNPVYEFLEEEKRNLLIPQANNQVSPSNE</sequence>
<feature type="disulfide bond" evidence="18">
    <location>
        <begin position="851"/>
        <end position="869"/>
    </location>
</feature>
<evidence type="ECO:0000256" key="14">
    <source>
        <dbReference type="ARBA" id="ARBA00023176"/>
    </source>
</evidence>
<feature type="disulfide bond" evidence="18">
    <location>
        <begin position="1064"/>
        <end position="1082"/>
    </location>
</feature>
<feature type="disulfide bond" evidence="18">
    <location>
        <begin position="1189"/>
        <end position="1207"/>
    </location>
</feature>
<evidence type="ECO:0000256" key="11">
    <source>
        <dbReference type="ARBA" id="ARBA00023136"/>
    </source>
</evidence>
<dbReference type="CDD" id="cd00112">
    <property type="entry name" value="LDLa"/>
    <property type="match status" value="9"/>
</dbReference>
<dbReference type="SMART" id="SM00135">
    <property type="entry name" value="LY"/>
    <property type="match status" value="16"/>
</dbReference>
<dbReference type="InterPro" id="IPR011042">
    <property type="entry name" value="6-blade_b-propeller_TolB-like"/>
</dbReference>
<feature type="repeat" description="LDL-receptor class B" evidence="19">
    <location>
        <begin position="1483"/>
        <end position="1526"/>
    </location>
</feature>
<dbReference type="FunFam" id="2.10.25.10:FF:000009">
    <property type="entry name" value="Low-density lipoprotein receptor isoform 1"/>
    <property type="match status" value="1"/>
</dbReference>
<evidence type="ECO:0000256" key="8">
    <source>
        <dbReference type="ARBA" id="ARBA00022737"/>
    </source>
</evidence>
<dbReference type="InterPro" id="IPR000152">
    <property type="entry name" value="EGF-type_Asp/Asn_hydroxyl_site"/>
</dbReference>
<name>A0A443SHF0_9ACAR</name>
<dbReference type="InterPro" id="IPR036055">
    <property type="entry name" value="LDL_receptor-like_sf"/>
</dbReference>
<feature type="disulfide bond" evidence="18">
    <location>
        <begin position="1182"/>
        <end position="1194"/>
    </location>
</feature>
<dbReference type="FunFam" id="2.120.10.30:FF:000012">
    <property type="entry name" value="Low density lipoprotein receptor-related protein 1"/>
    <property type="match status" value="1"/>
</dbReference>
<feature type="disulfide bond" evidence="18">
    <location>
        <begin position="1229"/>
        <end position="1241"/>
    </location>
</feature>
<dbReference type="GO" id="GO:0043235">
    <property type="term" value="C:receptor complex"/>
    <property type="evidence" value="ECO:0007669"/>
    <property type="project" value="TreeGrafter"/>
</dbReference>
<dbReference type="InterPro" id="IPR051221">
    <property type="entry name" value="LDLR-related"/>
</dbReference>
<feature type="disulfide bond" evidence="18">
    <location>
        <begin position="1013"/>
        <end position="1025"/>
    </location>
</feature>
<dbReference type="FunFam" id="4.10.400.10:FF:000034">
    <property type="entry name" value="Low-density lipoprotein receptor-related protein 2"/>
    <property type="match status" value="1"/>
</dbReference>
<keyword evidence="9" id="KW-0106">Calcium</keyword>
<organism evidence="22 23">
    <name type="scientific">Leptotrombidium deliense</name>
    <dbReference type="NCBI Taxonomy" id="299467"/>
    <lineage>
        <taxon>Eukaryota</taxon>
        <taxon>Metazoa</taxon>
        <taxon>Ecdysozoa</taxon>
        <taxon>Arthropoda</taxon>
        <taxon>Chelicerata</taxon>
        <taxon>Arachnida</taxon>
        <taxon>Acari</taxon>
        <taxon>Acariformes</taxon>
        <taxon>Trombidiformes</taxon>
        <taxon>Prostigmata</taxon>
        <taxon>Anystina</taxon>
        <taxon>Parasitengona</taxon>
        <taxon>Trombiculoidea</taxon>
        <taxon>Trombiculidae</taxon>
        <taxon>Leptotrombidium</taxon>
    </lineage>
</organism>